<keyword evidence="6" id="KW-1185">Reference proteome</keyword>
<dbReference type="OrthoDB" id="1016457at2"/>
<comment type="similarity">
    <text evidence="2">Belongs to the 5'-nucleotidase family.</text>
</comment>
<organism evidence="5 6">
    <name type="scientific">Actinopolymorpha singaporensis</name>
    <dbReference type="NCBI Taxonomy" id="117157"/>
    <lineage>
        <taxon>Bacteria</taxon>
        <taxon>Bacillati</taxon>
        <taxon>Actinomycetota</taxon>
        <taxon>Actinomycetes</taxon>
        <taxon>Propionibacteriales</taxon>
        <taxon>Actinopolymorphaceae</taxon>
        <taxon>Actinopolymorpha</taxon>
    </lineage>
</organism>
<dbReference type="GO" id="GO:0000166">
    <property type="term" value="F:nucleotide binding"/>
    <property type="evidence" value="ECO:0007669"/>
    <property type="project" value="UniProtKB-KW"/>
</dbReference>
<evidence type="ECO:0000313" key="6">
    <source>
        <dbReference type="Proteomes" id="UP000198983"/>
    </source>
</evidence>
<proteinExistence type="inferred from homology"/>
<dbReference type="Gene3D" id="3.90.780.10">
    <property type="entry name" value="5'-Nucleotidase, C-terminal domain"/>
    <property type="match status" value="1"/>
</dbReference>
<evidence type="ECO:0000256" key="1">
    <source>
        <dbReference type="ARBA" id="ARBA00022729"/>
    </source>
</evidence>
<keyword evidence="1" id="KW-0732">Signal</keyword>
<keyword evidence="2" id="KW-0378">Hydrolase</keyword>
<dbReference type="GO" id="GO:0030288">
    <property type="term" value="C:outer membrane-bounded periplasmic space"/>
    <property type="evidence" value="ECO:0007669"/>
    <property type="project" value="TreeGrafter"/>
</dbReference>
<dbReference type="Proteomes" id="UP000198983">
    <property type="component" value="Chromosome I"/>
</dbReference>
<dbReference type="PRINTS" id="PR01607">
    <property type="entry name" value="APYRASEFAMLY"/>
</dbReference>
<dbReference type="Pfam" id="PF00149">
    <property type="entry name" value="Metallophos"/>
    <property type="match status" value="1"/>
</dbReference>
<dbReference type="GO" id="GO:0008253">
    <property type="term" value="F:5'-nucleotidase activity"/>
    <property type="evidence" value="ECO:0007669"/>
    <property type="project" value="TreeGrafter"/>
</dbReference>
<name>A0A1H1MK36_9ACTN</name>
<sequence length="616" mass="65862">MISGAARKAGAAQEEGSPVVRRIPRRTFLTAAGAIATATAVGDISYATPAAAEDASEYVDVQLLNITDLHGYLQPTTPSQGSVITGAGGAKVTVGGVGYMATHLKRLREGKKNSIFFSSGDNFSGWPFEVDAHANEPTIEALNAMGLDFSTVGNHELDQSVSFLVDHMMNGEPYPVSGRDDNFVDSTGQRFQGANFKFYTANMVWADSGKTILPPYNIEWVDAGNGRKLPIAFIHLTLVGTEVGSTSYQPKLRSLSDLDQANKLAAELKARGVNAIVINIHDGGVAGNDYNAGSNPSGPVFQLAAKASPDIAAIVTGHWHCRFNMMVPDPSGVPRPVVEAGNHGSLINEINLKLDPDTGAVIRELTTSTNHANTRDVPLDEELQDIADYWTAQGAKRWATPLARTTADFTRVPNANGESTMGNLAADFAYWDAQQSREGRADLALIATKPVSGSVALTGDLLYGKGSNAADEDGTILFGEAWGAFGYGNPVLTVTMPGTMVHAALEAQWVEQADGTVKFAPFAVSRNVFYSFDTSKPVGERVDPAGVHISGQPLDLHRAYRVAALAYTLIGGDGYKVFQGYTDPVRNDRDHEGFIAYLRAHRTITPAPLNRARPVR</sequence>
<evidence type="ECO:0000256" key="2">
    <source>
        <dbReference type="RuleBase" id="RU362119"/>
    </source>
</evidence>
<dbReference type="STRING" id="117157.SAMN04489717_0857"/>
<keyword evidence="2" id="KW-0547">Nucleotide-binding</keyword>
<dbReference type="EMBL" id="LT629732">
    <property type="protein sequence ID" value="SDR87017.1"/>
    <property type="molecule type" value="Genomic_DNA"/>
</dbReference>
<evidence type="ECO:0000313" key="5">
    <source>
        <dbReference type="EMBL" id="SDR87017.1"/>
    </source>
</evidence>
<dbReference type="GO" id="GO:0008768">
    <property type="term" value="F:UDP-sugar diphosphatase activity"/>
    <property type="evidence" value="ECO:0007669"/>
    <property type="project" value="TreeGrafter"/>
</dbReference>
<dbReference type="InterPro" id="IPR036907">
    <property type="entry name" value="5'-Nucleotdase_C_sf"/>
</dbReference>
<evidence type="ECO:0000259" key="4">
    <source>
        <dbReference type="Pfam" id="PF02872"/>
    </source>
</evidence>
<dbReference type="SUPFAM" id="SSF56300">
    <property type="entry name" value="Metallo-dependent phosphatases"/>
    <property type="match status" value="1"/>
</dbReference>
<dbReference type="PANTHER" id="PTHR11575">
    <property type="entry name" value="5'-NUCLEOTIDASE-RELATED"/>
    <property type="match status" value="1"/>
</dbReference>
<dbReference type="AlphaFoldDB" id="A0A1H1MK36"/>
<reference evidence="5 6" key="1">
    <citation type="submission" date="2016-10" db="EMBL/GenBank/DDBJ databases">
        <authorList>
            <person name="de Groot N.N."/>
        </authorList>
    </citation>
    <scope>NUCLEOTIDE SEQUENCE [LARGE SCALE GENOMIC DNA]</scope>
    <source>
        <strain evidence="5 6">DSM 22024</strain>
    </source>
</reference>
<dbReference type="PROSITE" id="PS51318">
    <property type="entry name" value="TAT"/>
    <property type="match status" value="1"/>
</dbReference>
<dbReference type="GO" id="GO:0009166">
    <property type="term" value="P:nucleotide catabolic process"/>
    <property type="evidence" value="ECO:0007669"/>
    <property type="project" value="InterPro"/>
</dbReference>
<gene>
    <name evidence="5" type="ORF">SAMN04489717_0857</name>
</gene>
<feature type="domain" description="5'-Nucleotidase C-terminal" evidence="4">
    <location>
        <begin position="403"/>
        <end position="579"/>
    </location>
</feature>
<dbReference type="InterPro" id="IPR004843">
    <property type="entry name" value="Calcineurin-like_PHP"/>
</dbReference>
<dbReference type="Gene3D" id="3.60.21.10">
    <property type="match status" value="1"/>
</dbReference>
<dbReference type="Pfam" id="PF02872">
    <property type="entry name" value="5_nucleotid_C"/>
    <property type="match status" value="1"/>
</dbReference>
<dbReference type="PANTHER" id="PTHR11575:SF24">
    <property type="entry name" value="5'-NUCLEOTIDASE"/>
    <property type="match status" value="1"/>
</dbReference>
<dbReference type="InterPro" id="IPR008334">
    <property type="entry name" value="5'-Nucleotdase_C"/>
</dbReference>
<dbReference type="SUPFAM" id="SSF55816">
    <property type="entry name" value="5'-nucleotidase (syn. UDP-sugar hydrolase), C-terminal domain"/>
    <property type="match status" value="1"/>
</dbReference>
<accession>A0A1H1MK36</accession>
<evidence type="ECO:0000259" key="3">
    <source>
        <dbReference type="Pfam" id="PF00149"/>
    </source>
</evidence>
<dbReference type="InterPro" id="IPR029052">
    <property type="entry name" value="Metallo-depent_PP-like"/>
</dbReference>
<protein>
    <submittedName>
        <fullName evidence="5">5'-nucleotidase</fullName>
    </submittedName>
</protein>
<feature type="domain" description="Calcineurin-like phosphoesterase" evidence="3">
    <location>
        <begin position="64"/>
        <end position="321"/>
    </location>
</feature>
<dbReference type="InterPro" id="IPR006311">
    <property type="entry name" value="TAT_signal"/>
</dbReference>
<dbReference type="InterPro" id="IPR006179">
    <property type="entry name" value="5_nucleotidase/apyrase"/>
</dbReference>